<keyword evidence="6 12" id="KW-0862">Zinc</keyword>
<dbReference type="PANTHER" id="PTHR12321:SF180">
    <property type="entry name" value="PHD FINGER PROTEIN ALFIN-LIKE 8"/>
    <property type="match status" value="1"/>
</dbReference>
<dbReference type="PROSITE" id="PS01359">
    <property type="entry name" value="ZF_PHD_1"/>
    <property type="match status" value="1"/>
</dbReference>
<sequence length="99" mass="11189">MPPLCFMNSRQSESYTKASEMPPPKEGAESDGEDKEDMEEHGNTLCGACGDNYANDEFWICCDVCEKWYHGKCVKITPARAEHIKQYKCPGCSTKRTRS</sequence>
<feature type="domain" description="PHD-type" evidence="14">
    <location>
        <begin position="43"/>
        <end position="95"/>
    </location>
</feature>
<comment type="caution">
    <text evidence="15">The sequence shown here is derived from an EMBL/GenBank/DDBJ whole genome shotgun (WGS) entry which is preliminary data.</text>
</comment>
<evidence type="ECO:0000256" key="1">
    <source>
        <dbReference type="ARBA" id="ARBA00002232"/>
    </source>
</evidence>
<keyword evidence="7 12" id="KW-0156">Chromatin regulator</keyword>
<dbReference type="SUPFAM" id="SSF57903">
    <property type="entry name" value="FYVE/PHD zinc finger"/>
    <property type="match status" value="1"/>
</dbReference>
<keyword evidence="10 12" id="KW-0539">Nucleus</keyword>
<dbReference type="GO" id="GO:0006325">
    <property type="term" value="P:chromatin organization"/>
    <property type="evidence" value="ECO:0007669"/>
    <property type="project" value="UniProtKB-UniRule"/>
</dbReference>
<keyword evidence="8 12" id="KW-0805">Transcription regulation</keyword>
<keyword evidence="9 12" id="KW-0804">Transcription</keyword>
<evidence type="ECO:0000313" key="16">
    <source>
        <dbReference type="Proteomes" id="UP000287651"/>
    </source>
</evidence>
<dbReference type="InterPro" id="IPR019786">
    <property type="entry name" value="Zinc_finger_PHD-type_CS"/>
</dbReference>
<evidence type="ECO:0000256" key="5">
    <source>
        <dbReference type="ARBA" id="ARBA00022771"/>
    </source>
</evidence>
<keyword evidence="4 12" id="KW-0479">Metal-binding</keyword>
<dbReference type="EMBL" id="AMZH03001577">
    <property type="protein sequence ID" value="RRT78821.1"/>
    <property type="molecule type" value="Genomic_DNA"/>
</dbReference>
<evidence type="ECO:0000256" key="12">
    <source>
        <dbReference type="RuleBase" id="RU369089"/>
    </source>
</evidence>
<dbReference type="Gene3D" id="3.30.40.10">
    <property type="entry name" value="Zinc/RING finger domain, C3HC4 (zinc finger)"/>
    <property type="match status" value="1"/>
</dbReference>
<organism evidence="15 16">
    <name type="scientific">Ensete ventricosum</name>
    <name type="common">Abyssinian banana</name>
    <name type="synonym">Musa ensete</name>
    <dbReference type="NCBI Taxonomy" id="4639"/>
    <lineage>
        <taxon>Eukaryota</taxon>
        <taxon>Viridiplantae</taxon>
        <taxon>Streptophyta</taxon>
        <taxon>Embryophyta</taxon>
        <taxon>Tracheophyta</taxon>
        <taxon>Spermatophyta</taxon>
        <taxon>Magnoliopsida</taxon>
        <taxon>Liliopsida</taxon>
        <taxon>Zingiberales</taxon>
        <taxon>Musaceae</taxon>
        <taxon>Ensete</taxon>
    </lineage>
</organism>
<dbReference type="InterPro" id="IPR045104">
    <property type="entry name" value="Alfin"/>
</dbReference>
<evidence type="ECO:0000313" key="15">
    <source>
        <dbReference type="EMBL" id="RRT78821.1"/>
    </source>
</evidence>
<evidence type="ECO:0000256" key="10">
    <source>
        <dbReference type="ARBA" id="ARBA00023242"/>
    </source>
</evidence>
<feature type="region of interest" description="Disordered" evidence="13">
    <location>
        <begin position="1"/>
        <end position="39"/>
    </location>
</feature>
<evidence type="ECO:0000256" key="9">
    <source>
        <dbReference type="ARBA" id="ARBA00023163"/>
    </source>
</evidence>
<dbReference type="InterPro" id="IPR044104">
    <property type="entry name" value="PHD_AL_plant"/>
</dbReference>
<comment type="subcellular location">
    <subcellularLocation>
        <location evidence="2 12">Nucleus</location>
    </subcellularLocation>
</comment>
<keyword evidence="5 11" id="KW-0863">Zinc-finger</keyword>
<reference evidence="15 16" key="1">
    <citation type="journal article" date="2014" name="Agronomy (Basel)">
        <title>A Draft Genome Sequence for Ensete ventricosum, the Drought-Tolerant Tree Against Hunger.</title>
        <authorList>
            <person name="Harrison J."/>
            <person name="Moore K.A."/>
            <person name="Paszkiewicz K."/>
            <person name="Jones T."/>
            <person name="Grant M."/>
            <person name="Ambacheew D."/>
            <person name="Muzemil S."/>
            <person name="Studholme D.J."/>
        </authorList>
    </citation>
    <scope>NUCLEOTIDE SEQUENCE [LARGE SCALE GENOMIC DNA]</scope>
</reference>
<dbReference type="GO" id="GO:0005634">
    <property type="term" value="C:nucleus"/>
    <property type="evidence" value="ECO:0007669"/>
    <property type="project" value="UniProtKB-SubCell"/>
</dbReference>
<dbReference type="InterPro" id="IPR001965">
    <property type="entry name" value="Znf_PHD"/>
</dbReference>
<dbReference type="Pfam" id="PF00628">
    <property type="entry name" value="PHD"/>
    <property type="match status" value="1"/>
</dbReference>
<dbReference type="GO" id="GO:0008270">
    <property type="term" value="F:zinc ion binding"/>
    <property type="evidence" value="ECO:0007669"/>
    <property type="project" value="UniProtKB-KW"/>
</dbReference>
<dbReference type="AlphaFoldDB" id="A0A427ARG5"/>
<evidence type="ECO:0000256" key="3">
    <source>
        <dbReference type="ARBA" id="ARBA00010445"/>
    </source>
</evidence>
<comment type="function">
    <text evidence="1 12">Histone-binding component that specifically recognizes H3 tails trimethylated on 'Lys-4' (H3K4me3), which mark transcription start sites of virtually all active genes.</text>
</comment>
<comment type="subunit">
    <text evidence="12">Interacts with H3K4me3 and to a lesser extent with H3K4me2.</text>
</comment>
<dbReference type="PANTHER" id="PTHR12321">
    <property type="entry name" value="CPG BINDING PROTEIN"/>
    <property type="match status" value="1"/>
</dbReference>
<evidence type="ECO:0000256" key="11">
    <source>
        <dbReference type="PROSITE-ProRule" id="PRU00146"/>
    </source>
</evidence>
<evidence type="ECO:0000256" key="4">
    <source>
        <dbReference type="ARBA" id="ARBA00022723"/>
    </source>
</evidence>
<feature type="compositionally biased region" description="Acidic residues" evidence="13">
    <location>
        <begin position="29"/>
        <end position="39"/>
    </location>
</feature>
<evidence type="ECO:0000256" key="8">
    <source>
        <dbReference type="ARBA" id="ARBA00023015"/>
    </source>
</evidence>
<proteinExistence type="inferred from homology"/>
<gene>
    <name evidence="15" type="ORF">B296_00013326</name>
</gene>
<evidence type="ECO:0000256" key="6">
    <source>
        <dbReference type="ARBA" id="ARBA00022833"/>
    </source>
</evidence>
<comment type="domain">
    <text evidence="12">The PHD-type zinc finger mediates the binding to H3K4me3.</text>
</comment>
<evidence type="ECO:0000256" key="2">
    <source>
        <dbReference type="ARBA" id="ARBA00004123"/>
    </source>
</evidence>
<evidence type="ECO:0000256" key="7">
    <source>
        <dbReference type="ARBA" id="ARBA00022853"/>
    </source>
</evidence>
<feature type="compositionally biased region" description="Polar residues" evidence="13">
    <location>
        <begin position="8"/>
        <end position="17"/>
    </location>
</feature>
<dbReference type="FunFam" id="3.30.40.10:FF:000306">
    <property type="entry name" value="PHD finger alfin-like protein"/>
    <property type="match status" value="1"/>
</dbReference>
<dbReference type="GO" id="GO:0003712">
    <property type="term" value="F:transcription coregulator activity"/>
    <property type="evidence" value="ECO:0007669"/>
    <property type="project" value="TreeGrafter"/>
</dbReference>
<dbReference type="GO" id="GO:0000976">
    <property type="term" value="F:transcription cis-regulatory region binding"/>
    <property type="evidence" value="ECO:0007669"/>
    <property type="project" value="TreeGrafter"/>
</dbReference>
<comment type="similarity">
    <text evidence="3 12">Belongs to the Alfin family.</text>
</comment>
<dbReference type="InterPro" id="IPR019787">
    <property type="entry name" value="Znf_PHD-finger"/>
</dbReference>
<evidence type="ECO:0000259" key="14">
    <source>
        <dbReference type="PROSITE" id="PS50016"/>
    </source>
</evidence>
<protein>
    <recommendedName>
        <fullName evidence="12">PHD finger protein ALFIN-LIKE</fullName>
    </recommendedName>
</protein>
<dbReference type="InterPro" id="IPR013083">
    <property type="entry name" value="Znf_RING/FYVE/PHD"/>
</dbReference>
<name>A0A427ARG5_ENSVE</name>
<dbReference type="Proteomes" id="UP000287651">
    <property type="component" value="Unassembled WGS sequence"/>
</dbReference>
<dbReference type="PROSITE" id="PS50016">
    <property type="entry name" value="ZF_PHD_2"/>
    <property type="match status" value="1"/>
</dbReference>
<dbReference type="CDD" id="cd15613">
    <property type="entry name" value="PHD_AL_plant"/>
    <property type="match status" value="1"/>
</dbReference>
<dbReference type="GO" id="GO:0006355">
    <property type="term" value="P:regulation of DNA-templated transcription"/>
    <property type="evidence" value="ECO:0007669"/>
    <property type="project" value="UniProtKB-UniRule"/>
</dbReference>
<evidence type="ECO:0000256" key="13">
    <source>
        <dbReference type="SAM" id="MobiDB-lite"/>
    </source>
</evidence>
<dbReference type="GO" id="GO:0042393">
    <property type="term" value="F:histone binding"/>
    <property type="evidence" value="ECO:0007669"/>
    <property type="project" value="UniProtKB-UniRule"/>
</dbReference>
<dbReference type="SMART" id="SM00249">
    <property type="entry name" value="PHD"/>
    <property type="match status" value="1"/>
</dbReference>
<accession>A0A427ARG5</accession>
<dbReference type="InterPro" id="IPR011011">
    <property type="entry name" value="Znf_FYVE_PHD"/>
</dbReference>